<feature type="domain" description="GGDEF" evidence="5">
    <location>
        <begin position="285"/>
        <end position="414"/>
    </location>
</feature>
<gene>
    <name evidence="6" type="ORF">SAMN02745165_01415</name>
</gene>
<dbReference type="GO" id="GO:0052621">
    <property type="term" value="F:diguanylate cyclase activity"/>
    <property type="evidence" value="ECO:0007669"/>
    <property type="project" value="UniProtKB-EC"/>
</dbReference>
<comment type="catalytic activity">
    <reaction evidence="2">
        <text>2 GTP = 3',3'-c-di-GMP + 2 diphosphate</text>
        <dbReference type="Rhea" id="RHEA:24898"/>
        <dbReference type="ChEBI" id="CHEBI:33019"/>
        <dbReference type="ChEBI" id="CHEBI:37565"/>
        <dbReference type="ChEBI" id="CHEBI:58805"/>
        <dbReference type="EC" id="2.7.7.65"/>
    </reaction>
</comment>
<protein>
    <recommendedName>
        <fullName evidence="1">diguanylate cyclase</fullName>
        <ecNumber evidence="1">2.7.7.65</ecNumber>
    </recommendedName>
</protein>
<dbReference type="SMART" id="SM00448">
    <property type="entry name" value="REC"/>
    <property type="match status" value="2"/>
</dbReference>
<dbReference type="SMART" id="SM00267">
    <property type="entry name" value="GGDEF"/>
    <property type="match status" value="1"/>
</dbReference>
<dbReference type="Proteomes" id="UP000184171">
    <property type="component" value="Unassembled WGS sequence"/>
</dbReference>
<keyword evidence="7" id="KW-1185">Reference proteome</keyword>
<keyword evidence="3" id="KW-0597">Phosphoprotein</keyword>
<dbReference type="PANTHER" id="PTHR45138">
    <property type="entry name" value="REGULATORY COMPONENTS OF SENSORY TRANSDUCTION SYSTEM"/>
    <property type="match status" value="1"/>
</dbReference>
<feature type="domain" description="Response regulatory" evidence="4">
    <location>
        <begin position="125"/>
        <end position="242"/>
    </location>
</feature>
<dbReference type="GO" id="GO:0000160">
    <property type="term" value="P:phosphorelay signal transduction system"/>
    <property type="evidence" value="ECO:0007669"/>
    <property type="project" value="InterPro"/>
</dbReference>
<dbReference type="InterPro" id="IPR001789">
    <property type="entry name" value="Sig_transdc_resp-reg_receiver"/>
</dbReference>
<dbReference type="SUPFAM" id="SSF52172">
    <property type="entry name" value="CheY-like"/>
    <property type="match status" value="2"/>
</dbReference>
<dbReference type="InterPro" id="IPR029787">
    <property type="entry name" value="Nucleotide_cyclase"/>
</dbReference>
<dbReference type="PANTHER" id="PTHR45138:SF9">
    <property type="entry name" value="DIGUANYLATE CYCLASE DGCM-RELATED"/>
    <property type="match status" value="1"/>
</dbReference>
<dbReference type="CDD" id="cd01949">
    <property type="entry name" value="GGDEF"/>
    <property type="match status" value="1"/>
</dbReference>
<dbReference type="InterPro" id="IPR043128">
    <property type="entry name" value="Rev_trsase/Diguanyl_cyclase"/>
</dbReference>
<dbReference type="AlphaFoldDB" id="A0A1M6G519"/>
<dbReference type="GO" id="GO:0043709">
    <property type="term" value="P:cell adhesion involved in single-species biofilm formation"/>
    <property type="evidence" value="ECO:0007669"/>
    <property type="project" value="TreeGrafter"/>
</dbReference>
<dbReference type="InterPro" id="IPR000160">
    <property type="entry name" value="GGDEF_dom"/>
</dbReference>
<dbReference type="PROSITE" id="PS50110">
    <property type="entry name" value="RESPONSE_REGULATORY"/>
    <property type="match status" value="2"/>
</dbReference>
<organism evidence="6 7">
    <name type="scientific">Malonomonas rubra DSM 5091</name>
    <dbReference type="NCBI Taxonomy" id="1122189"/>
    <lineage>
        <taxon>Bacteria</taxon>
        <taxon>Pseudomonadati</taxon>
        <taxon>Thermodesulfobacteriota</taxon>
        <taxon>Desulfuromonadia</taxon>
        <taxon>Desulfuromonadales</taxon>
        <taxon>Geopsychrobacteraceae</taxon>
        <taxon>Malonomonas</taxon>
    </lineage>
</organism>
<feature type="domain" description="Response regulatory" evidence="4">
    <location>
        <begin position="3"/>
        <end position="118"/>
    </location>
</feature>
<dbReference type="OrthoDB" id="9778432at2"/>
<dbReference type="Pfam" id="PF00990">
    <property type="entry name" value="GGDEF"/>
    <property type="match status" value="1"/>
</dbReference>
<name>A0A1M6G519_MALRU</name>
<dbReference type="Pfam" id="PF00072">
    <property type="entry name" value="Response_reg"/>
    <property type="match status" value="2"/>
</dbReference>
<sequence length="414" mass="46672">MKDVLIVEDSRLFSGLLQKRIAKDFMISSTIKESYREAEEHLQEHADRYSLAVLDLTLPGSPDGEIVDLVVEKGLSVIVVTGRMDDQTRAKILERQVLDYIMKGPHALDLLSSTIARVLRNNEISVLVVEDSNLIREATRQILQTQHFNVLEAKDGLAALEQLRADRSIKVVLTDYNMPNMDGFKLTAEIRKSFPMDQMAVIGMSAQGNPMLSAQFLKRGANDFINKPYFEEELVWRVNQNVEILDRIAQLRDASIKDAMTGLYNRRHFFEAGANLFANAQRENIDICVAMLDIDHFKHVNDTYGHATGDLVIKEVAQTLQNSFRKSDLVARIGGEEFVVIASNMEKDARFGHFDDLRQKIEDLLIVVDGETIPVTISIGVTETLADSLDEMVREADGRLYQAKESGRNCVIMN</sequence>
<evidence type="ECO:0000256" key="1">
    <source>
        <dbReference type="ARBA" id="ARBA00012528"/>
    </source>
</evidence>
<evidence type="ECO:0000256" key="3">
    <source>
        <dbReference type="PROSITE-ProRule" id="PRU00169"/>
    </source>
</evidence>
<evidence type="ECO:0000259" key="4">
    <source>
        <dbReference type="PROSITE" id="PS50110"/>
    </source>
</evidence>
<evidence type="ECO:0000313" key="7">
    <source>
        <dbReference type="Proteomes" id="UP000184171"/>
    </source>
</evidence>
<dbReference type="RefSeq" id="WP_072907223.1">
    <property type="nucleotide sequence ID" value="NZ_FQZT01000004.1"/>
</dbReference>
<dbReference type="NCBIfam" id="TIGR00254">
    <property type="entry name" value="GGDEF"/>
    <property type="match status" value="1"/>
</dbReference>
<evidence type="ECO:0000259" key="5">
    <source>
        <dbReference type="PROSITE" id="PS50887"/>
    </source>
</evidence>
<feature type="modified residue" description="4-aspartylphosphate" evidence="3">
    <location>
        <position position="175"/>
    </location>
</feature>
<dbReference type="InterPro" id="IPR011006">
    <property type="entry name" value="CheY-like_superfamily"/>
</dbReference>
<dbReference type="FunFam" id="3.30.70.270:FF:000001">
    <property type="entry name" value="Diguanylate cyclase domain protein"/>
    <property type="match status" value="1"/>
</dbReference>
<dbReference type="GO" id="GO:0005886">
    <property type="term" value="C:plasma membrane"/>
    <property type="evidence" value="ECO:0007669"/>
    <property type="project" value="TreeGrafter"/>
</dbReference>
<dbReference type="Gene3D" id="3.40.50.2300">
    <property type="match status" value="2"/>
</dbReference>
<dbReference type="EC" id="2.7.7.65" evidence="1"/>
<dbReference type="PROSITE" id="PS50887">
    <property type="entry name" value="GGDEF"/>
    <property type="match status" value="1"/>
</dbReference>
<dbReference type="GO" id="GO:1902201">
    <property type="term" value="P:negative regulation of bacterial-type flagellum-dependent cell motility"/>
    <property type="evidence" value="ECO:0007669"/>
    <property type="project" value="TreeGrafter"/>
</dbReference>
<dbReference type="Gene3D" id="3.30.70.270">
    <property type="match status" value="1"/>
</dbReference>
<dbReference type="InterPro" id="IPR050469">
    <property type="entry name" value="Diguanylate_Cyclase"/>
</dbReference>
<reference evidence="6 7" key="1">
    <citation type="submission" date="2016-11" db="EMBL/GenBank/DDBJ databases">
        <authorList>
            <person name="Jaros S."/>
            <person name="Januszkiewicz K."/>
            <person name="Wedrychowicz H."/>
        </authorList>
    </citation>
    <scope>NUCLEOTIDE SEQUENCE [LARGE SCALE GENOMIC DNA]</scope>
    <source>
        <strain evidence="6 7">DSM 5091</strain>
    </source>
</reference>
<dbReference type="STRING" id="1122189.SAMN02745165_01415"/>
<proteinExistence type="predicted"/>
<evidence type="ECO:0000256" key="2">
    <source>
        <dbReference type="ARBA" id="ARBA00034247"/>
    </source>
</evidence>
<dbReference type="SUPFAM" id="SSF55073">
    <property type="entry name" value="Nucleotide cyclase"/>
    <property type="match status" value="1"/>
</dbReference>
<evidence type="ECO:0000313" key="6">
    <source>
        <dbReference type="EMBL" id="SHJ05106.1"/>
    </source>
</evidence>
<dbReference type="EMBL" id="FQZT01000004">
    <property type="protein sequence ID" value="SHJ05106.1"/>
    <property type="molecule type" value="Genomic_DNA"/>
</dbReference>
<feature type="modified residue" description="4-aspartylphosphate" evidence="3">
    <location>
        <position position="55"/>
    </location>
</feature>
<accession>A0A1M6G519</accession>